<dbReference type="Gene3D" id="3.30.565.10">
    <property type="entry name" value="Histidine kinase-like ATPase, C-terminal domain"/>
    <property type="match status" value="1"/>
</dbReference>
<dbReference type="PROSITE" id="PS50885">
    <property type="entry name" value="HAMP"/>
    <property type="match status" value="1"/>
</dbReference>
<dbReference type="PROSITE" id="PS50109">
    <property type="entry name" value="HIS_KIN"/>
    <property type="match status" value="1"/>
</dbReference>
<keyword evidence="7 15" id="KW-0812">Transmembrane</keyword>
<dbReference type="SMART" id="SM00304">
    <property type="entry name" value="HAMP"/>
    <property type="match status" value="1"/>
</dbReference>
<keyword evidence="14" id="KW-0175">Coiled coil</keyword>
<dbReference type="GO" id="GO:0005886">
    <property type="term" value="C:plasma membrane"/>
    <property type="evidence" value="ECO:0007669"/>
    <property type="project" value="UniProtKB-SubCell"/>
</dbReference>
<dbReference type="InterPro" id="IPR033479">
    <property type="entry name" value="dCache_1"/>
</dbReference>
<gene>
    <name evidence="18" type="ORF">FE782_27655</name>
</gene>
<keyword evidence="10" id="KW-0067">ATP-binding</keyword>
<dbReference type="Proteomes" id="UP000309676">
    <property type="component" value="Unassembled WGS sequence"/>
</dbReference>
<dbReference type="SUPFAM" id="SSF55874">
    <property type="entry name" value="ATPase domain of HSP90 chaperone/DNA topoisomerase II/histidine kinase"/>
    <property type="match status" value="1"/>
</dbReference>
<evidence type="ECO:0000256" key="7">
    <source>
        <dbReference type="ARBA" id="ARBA00022692"/>
    </source>
</evidence>
<dbReference type="InterPro" id="IPR004358">
    <property type="entry name" value="Sig_transdc_His_kin-like_C"/>
</dbReference>
<evidence type="ECO:0000256" key="8">
    <source>
        <dbReference type="ARBA" id="ARBA00022741"/>
    </source>
</evidence>
<evidence type="ECO:0000256" key="5">
    <source>
        <dbReference type="ARBA" id="ARBA00022553"/>
    </source>
</evidence>
<feature type="transmembrane region" description="Helical" evidence="15">
    <location>
        <begin position="9"/>
        <end position="30"/>
    </location>
</feature>
<sequence length="621" mass="70436">MRKSLFGQIYLYFTVVILLSILGVGVVSYMQSSRALDDQVERYISQLIRHSTSQTESYLRRYELASDSLLSEDAVKQFMEMDPEDSYRFYELTQTIQKNLFRKTFIAYPSVHSITVIGDHGKAVIDDNQNWATYTNFDPEQTLAYVNAKVPPDGKIAIFRNDDEKGRGATITIARRIRGFVSYQPKGILAMEIKTEQLAPLWDMADLGPSATFFIADESGRIIYEPSSSRLTDADMVAVASRLTGGTERSEIIPIGGEPTLFVARESAYLKWKMIVSLPVDELRRPVDSIRTTTWAVGLATLLIALLLAYRFGRTITRPIRSVMEGMRETEKGNWSRLEDHGRDDELGGLIHRYNLMVSRLSEMIDLVYDAELKQQKSELELQRSRFERQQAEFQALQLQINPHFLYNTLETINCYAIVQDSDEISEIVEAMAFMLRYSVQTHLEEITLVNELNHVRNYMVIMRHRLGNGFELDVAVPPSLLLRHMVRLTMQPLVENALQHAFRDGMEPHHYIRIDAAETADEFRVYVEDNGVGMTPEKLAALRSKLAEDAAEAEAAATAALDRPDGGGPAAARTILRRGGIGIVNVHRRIRMVYGEGYGLAIDSEEGRGTRFTMRMPRRG</sequence>
<keyword evidence="9 18" id="KW-0418">Kinase</keyword>
<evidence type="ECO:0000256" key="6">
    <source>
        <dbReference type="ARBA" id="ARBA00022679"/>
    </source>
</evidence>
<keyword evidence="8" id="KW-0547">Nucleotide-binding</keyword>
<dbReference type="Pfam" id="PF02743">
    <property type="entry name" value="dCache_1"/>
    <property type="match status" value="1"/>
</dbReference>
<feature type="transmembrane region" description="Helical" evidence="15">
    <location>
        <begin position="293"/>
        <end position="312"/>
    </location>
</feature>
<keyword evidence="6" id="KW-0808">Transferase</keyword>
<dbReference type="SMART" id="SM00387">
    <property type="entry name" value="HATPase_c"/>
    <property type="match status" value="1"/>
</dbReference>
<dbReference type="Pfam" id="PF02518">
    <property type="entry name" value="HATPase_c"/>
    <property type="match status" value="1"/>
</dbReference>
<dbReference type="RefSeq" id="WP_138197588.1">
    <property type="nucleotide sequence ID" value="NZ_VCIW01000025.1"/>
</dbReference>
<dbReference type="CDD" id="cd06225">
    <property type="entry name" value="HAMP"/>
    <property type="match status" value="1"/>
</dbReference>
<dbReference type="Gene3D" id="3.30.450.20">
    <property type="entry name" value="PAS domain"/>
    <property type="match status" value="1"/>
</dbReference>
<organism evidence="18 19">
    <name type="scientific">Paenibacillus antri</name>
    <dbReference type="NCBI Taxonomy" id="2582848"/>
    <lineage>
        <taxon>Bacteria</taxon>
        <taxon>Bacillati</taxon>
        <taxon>Bacillota</taxon>
        <taxon>Bacilli</taxon>
        <taxon>Bacillales</taxon>
        <taxon>Paenibacillaceae</taxon>
        <taxon>Paenibacillus</taxon>
    </lineage>
</organism>
<dbReference type="Pfam" id="PF00672">
    <property type="entry name" value="HAMP"/>
    <property type="match status" value="1"/>
</dbReference>
<feature type="domain" description="HAMP" evidence="17">
    <location>
        <begin position="314"/>
        <end position="366"/>
    </location>
</feature>
<dbReference type="PANTHER" id="PTHR34220">
    <property type="entry name" value="SENSOR HISTIDINE KINASE YPDA"/>
    <property type="match status" value="1"/>
</dbReference>
<keyword evidence="11 15" id="KW-1133">Transmembrane helix</keyword>
<dbReference type="InterPro" id="IPR050640">
    <property type="entry name" value="Bact_2-comp_sensor_kinase"/>
</dbReference>
<evidence type="ECO:0000256" key="10">
    <source>
        <dbReference type="ARBA" id="ARBA00022840"/>
    </source>
</evidence>
<accession>A0A5R9FYC8</accession>
<evidence type="ECO:0000256" key="13">
    <source>
        <dbReference type="ARBA" id="ARBA00023136"/>
    </source>
</evidence>
<evidence type="ECO:0000256" key="12">
    <source>
        <dbReference type="ARBA" id="ARBA00023012"/>
    </source>
</evidence>
<evidence type="ECO:0000256" key="1">
    <source>
        <dbReference type="ARBA" id="ARBA00000085"/>
    </source>
</evidence>
<dbReference type="OrthoDB" id="9776552at2"/>
<keyword evidence="19" id="KW-1185">Reference proteome</keyword>
<dbReference type="PRINTS" id="PR00344">
    <property type="entry name" value="BCTRLSENSOR"/>
</dbReference>
<keyword evidence="13 15" id="KW-0472">Membrane</keyword>
<dbReference type="PANTHER" id="PTHR34220:SF7">
    <property type="entry name" value="SENSOR HISTIDINE KINASE YPDA"/>
    <property type="match status" value="1"/>
</dbReference>
<evidence type="ECO:0000259" key="17">
    <source>
        <dbReference type="PROSITE" id="PS50885"/>
    </source>
</evidence>
<dbReference type="InterPro" id="IPR003594">
    <property type="entry name" value="HATPase_dom"/>
</dbReference>
<dbReference type="Gene3D" id="1.10.8.500">
    <property type="entry name" value="HAMP domain in histidine kinase"/>
    <property type="match status" value="1"/>
</dbReference>
<dbReference type="InterPro" id="IPR005467">
    <property type="entry name" value="His_kinase_dom"/>
</dbReference>
<dbReference type="InterPro" id="IPR010559">
    <property type="entry name" value="Sig_transdc_His_kin_internal"/>
</dbReference>
<dbReference type="Pfam" id="PF06580">
    <property type="entry name" value="His_kinase"/>
    <property type="match status" value="1"/>
</dbReference>
<evidence type="ECO:0000256" key="14">
    <source>
        <dbReference type="SAM" id="Coils"/>
    </source>
</evidence>
<feature type="coiled-coil region" evidence="14">
    <location>
        <begin position="370"/>
        <end position="400"/>
    </location>
</feature>
<evidence type="ECO:0000313" key="18">
    <source>
        <dbReference type="EMBL" id="TLS49052.1"/>
    </source>
</evidence>
<dbReference type="GO" id="GO:0005524">
    <property type="term" value="F:ATP binding"/>
    <property type="evidence" value="ECO:0007669"/>
    <property type="project" value="UniProtKB-KW"/>
</dbReference>
<evidence type="ECO:0000256" key="15">
    <source>
        <dbReference type="SAM" id="Phobius"/>
    </source>
</evidence>
<evidence type="ECO:0000256" key="4">
    <source>
        <dbReference type="ARBA" id="ARBA00022475"/>
    </source>
</evidence>
<keyword evidence="12" id="KW-0902">Two-component regulatory system</keyword>
<protein>
    <recommendedName>
        <fullName evidence="3">histidine kinase</fullName>
        <ecNumber evidence="3">2.7.13.3</ecNumber>
    </recommendedName>
</protein>
<keyword evidence="5" id="KW-0597">Phosphoprotein</keyword>
<name>A0A5R9FYC8_9BACL</name>
<dbReference type="AlphaFoldDB" id="A0A5R9FYC8"/>
<dbReference type="InterPro" id="IPR003660">
    <property type="entry name" value="HAMP_dom"/>
</dbReference>
<comment type="subcellular location">
    <subcellularLocation>
        <location evidence="2">Cell membrane</location>
        <topology evidence="2">Multi-pass membrane protein</topology>
    </subcellularLocation>
</comment>
<reference evidence="18 19" key="1">
    <citation type="submission" date="2019-05" db="EMBL/GenBank/DDBJ databases">
        <authorList>
            <person name="Narsing Rao M.P."/>
            <person name="Li W.J."/>
        </authorList>
    </citation>
    <scope>NUCLEOTIDE SEQUENCE [LARGE SCALE GENOMIC DNA]</scope>
    <source>
        <strain evidence="18 19">SYSU_K30003</strain>
    </source>
</reference>
<proteinExistence type="predicted"/>
<keyword evidence="4" id="KW-1003">Cell membrane</keyword>
<evidence type="ECO:0000256" key="11">
    <source>
        <dbReference type="ARBA" id="ARBA00022989"/>
    </source>
</evidence>
<evidence type="ECO:0000256" key="9">
    <source>
        <dbReference type="ARBA" id="ARBA00022777"/>
    </source>
</evidence>
<feature type="domain" description="Histidine kinase" evidence="16">
    <location>
        <begin position="418"/>
        <end position="621"/>
    </location>
</feature>
<dbReference type="CDD" id="cd18774">
    <property type="entry name" value="PDC2_HK_sensor"/>
    <property type="match status" value="1"/>
</dbReference>
<evidence type="ECO:0000313" key="19">
    <source>
        <dbReference type="Proteomes" id="UP000309676"/>
    </source>
</evidence>
<evidence type="ECO:0000256" key="2">
    <source>
        <dbReference type="ARBA" id="ARBA00004651"/>
    </source>
</evidence>
<comment type="catalytic activity">
    <reaction evidence="1">
        <text>ATP + protein L-histidine = ADP + protein N-phospho-L-histidine.</text>
        <dbReference type="EC" id="2.7.13.3"/>
    </reaction>
</comment>
<evidence type="ECO:0000259" key="16">
    <source>
        <dbReference type="PROSITE" id="PS50109"/>
    </source>
</evidence>
<comment type="caution">
    <text evidence="18">The sequence shown here is derived from an EMBL/GenBank/DDBJ whole genome shotgun (WGS) entry which is preliminary data.</text>
</comment>
<dbReference type="EMBL" id="VCIW01000025">
    <property type="protein sequence ID" value="TLS49052.1"/>
    <property type="molecule type" value="Genomic_DNA"/>
</dbReference>
<evidence type="ECO:0000256" key="3">
    <source>
        <dbReference type="ARBA" id="ARBA00012438"/>
    </source>
</evidence>
<dbReference type="GO" id="GO:0000155">
    <property type="term" value="F:phosphorelay sensor kinase activity"/>
    <property type="evidence" value="ECO:0007669"/>
    <property type="project" value="InterPro"/>
</dbReference>
<dbReference type="InterPro" id="IPR036890">
    <property type="entry name" value="HATPase_C_sf"/>
</dbReference>
<dbReference type="EC" id="2.7.13.3" evidence="3"/>
<dbReference type="SUPFAM" id="SSF158472">
    <property type="entry name" value="HAMP domain-like"/>
    <property type="match status" value="1"/>
</dbReference>